<dbReference type="PROSITE" id="PS51257">
    <property type="entry name" value="PROKAR_LIPOPROTEIN"/>
    <property type="match status" value="1"/>
</dbReference>
<name>A0A852W4J6_PSEA5</name>
<accession>A0A852W4J6</accession>
<proteinExistence type="predicted"/>
<dbReference type="AlphaFoldDB" id="A0A852W4J6"/>
<organism evidence="2 5">
    <name type="scientific">Pseudonocardia alni</name>
    <name type="common">Amycolata alni</name>
    <dbReference type="NCBI Taxonomy" id="33907"/>
    <lineage>
        <taxon>Bacteria</taxon>
        <taxon>Bacillati</taxon>
        <taxon>Actinomycetota</taxon>
        <taxon>Actinomycetes</taxon>
        <taxon>Pseudonocardiales</taxon>
        <taxon>Pseudonocardiaceae</taxon>
        <taxon>Pseudonocardia</taxon>
    </lineage>
</organism>
<dbReference type="RefSeq" id="WP_062397151.1">
    <property type="nucleotide sequence ID" value="NZ_BAAAJZ010000003.1"/>
</dbReference>
<keyword evidence="5" id="KW-1185">Reference proteome</keyword>
<comment type="caution">
    <text evidence="2">The sequence shown here is derived from an EMBL/GenBank/DDBJ whole genome shotgun (WGS) entry which is preliminary data.</text>
</comment>
<evidence type="ECO:0000313" key="5">
    <source>
        <dbReference type="Proteomes" id="UP000549695"/>
    </source>
</evidence>
<gene>
    <name evidence="3" type="ORF">ATL51_2176</name>
    <name evidence="2" type="ORF">HDA37_004262</name>
</gene>
<protein>
    <submittedName>
        <fullName evidence="2">Uncharacterized protein</fullName>
    </submittedName>
</protein>
<evidence type="ECO:0000313" key="4">
    <source>
        <dbReference type="Proteomes" id="UP000232453"/>
    </source>
</evidence>
<dbReference type="Proteomes" id="UP000549695">
    <property type="component" value="Unassembled WGS sequence"/>
</dbReference>
<reference evidence="2 5" key="1">
    <citation type="submission" date="2020-07" db="EMBL/GenBank/DDBJ databases">
        <title>Sequencing the genomes of 1000 actinobacteria strains.</title>
        <authorList>
            <person name="Klenk H.-P."/>
        </authorList>
    </citation>
    <scope>NUCLEOTIDE SEQUENCE [LARGE SCALE GENOMIC DNA]</scope>
    <source>
        <strain evidence="3 4">DSM 44104</strain>
        <strain evidence="2 5">DSM 44749</strain>
    </source>
</reference>
<dbReference type="Proteomes" id="UP000232453">
    <property type="component" value="Unassembled WGS sequence"/>
</dbReference>
<keyword evidence="1" id="KW-0812">Transmembrane</keyword>
<dbReference type="EMBL" id="JACCCZ010000001">
    <property type="protein sequence ID" value="NYG03977.1"/>
    <property type="molecule type" value="Genomic_DNA"/>
</dbReference>
<accession>A0AA44UN65</accession>
<feature type="transmembrane region" description="Helical" evidence="1">
    <location>
        <begin position="50"/>
        <end position="69"/>
    </location>
</feature>
<feature type="transmembrane region" description="Helical" evidence="1">
    <location>
        <begin position="7"/>
        <end position="30"/>
    </location>
</feature>
<keyword evidence="1" id="KW-1133">Transmembrane helix</keyword>
<sequence length="86" mass="8710">MSWLRALVLAGTTVGVGCLVLLGVGFVTGLSLTVPYVVSVMAIVTGPPSATMTIGPGMLVVLAALVAMIEAPGRVRARRALPRAGH</sequence>
<keyword evidence="1" id="KW-0472">Membrane</keyword>
<dbReference type="EMBL" id="PHUJ01000003">
    <property type="protein sequence ID" value="PKB30507.1"/>
    <property type="molecule type" value="Genomic_DNA"/>
</dbReference>
<evidence type="ECO:0000256" key="1">
    <source>
        <dbReference type="SAM" id="Phobius"/>
    </source>
</evidence>
<evidence type="ECO:0000313" key="3">
    <source>
        <dbReference type="EMBL" id="PKB30507.1"/>
    </source>
</evidence>
<dbReference type="GeneID" id="98053953"/>
<evidence type="ECO:0000313" key="2">
    <source>
        <dbReference type="EMBL" id="NYG03977.1"/>
    </source>
</evidence>